<comment type="similarity">
    <text evidence="4">Belongs to the zinc-containing alcohol dehydrogenase family.</text>
</comment>
<evidence type="ECO:0000259" key="6">
    <source>
        <dbReference type="SMART" id="SM00829"/>
    </source>
</evidence>
<proteinExistence type="inferred from homology"/>
<comment type="caution">
    <text evidence="7">The sequence shown here is derived from an EMBL/GenBank/DDBJ whole genome shotgun (WGS) entry which is preliminary data.</text>
</comment>
<evidence type="ECO:0000313" key="8">
    <source>
        <dbReference type="Proteomes" id="UP000265882"/>
    </source>
</evidence>
<dbReference type="InterPro" id="IPR013149">
    <property type="entry name" value="ADH-like_C"/>
</dbReference>
<evidence type="ECO:0000313" key="7">
    <source>
        <dbReference type="EMBL" id="RJP14336.1"/>
    </source>
</evidence>
<evidence type="ECO:0000256" key="5">
    <source>
        <dbReference type="SAM" id="Phobius"/>
    </source>
</evidence>
<protein>
    <submittedName>
        <fullName evidence="7">L-iditol 2-dehydrogenase</fullName>
    </submittedName>
</protein>
<dbReference type="GO" id="GO:0008270">
    <property type="term" value="F:zinc ion binding"/>
    <property type="evidence" value="ECO:0007669"/>
    <property type="project" value="InterPro"/>
</dbReference>
<dbReference type="PANTHER" id="PTHR43401:SF2">
    <property type="entry name" value="L-THREONINE 3-DEHYDROGENASE"/>
    <property type="match status" value="1"/>
</dbReference>
<dbReference type="EMBL" id="QZKU01000144">
    <property type="protein sequence ID" value="RJP14336.1"/>
    <property type="molecule type" value="Genomic_DNA"/>
</dbReference>
<feature type="domain" description="Enoyl reductase (ER)" evidence="6">
    <location>
        <begin position="30"/>
        <end position="337"/>
    </location>
</feature>
<sequence>MNKHVLQTSIHREEHLERARETGKSAVFAGPERIELIEAPIPTPAEGEVRIKIEGCGVCASDFPVWEGRPWFHYPLQPGAPGHEAWGRIDAVGPRVDHLQPGRRVTFLSERAYAEYDIAPANTVIPLPDALSGIPFPGEPLGCAMNIFHRSNIERGQTVAIVGIGFLGALLTILAARAGVRVIAVARKKHALDLASSLGARQAILMDDHWRVIENVKKLTGENWCERVIEATGQQWPLDLAAELTSVRGRLIIAGYHQDGPRQVNMQLWNWRGLDVINAHERDQSIYMKGIREAVDAAARGELPFQSLCTHTFPLEQLSEAFQLLRSRPDGFVKALVFP</sequence>
<dbReference type="InterPro" id="IPR050129">
    <property type="entry name" value="Zn_alcohol_dh"/>
</dbReference>
<dbReference type="SMART" id="SM00829">
    <property type="entry name" value="PKS_ER"/>
    <property type="match status" value="1"/>
</dbReference>
<accession>A0A3A4N7N4</accession>
<dbReference type="InterPro" id="IPR002328">
    <property type="entry name" value="ADH_Zn_CS"/>
</dbReference>
<evidence type="ECO:0000256" key="2">
    <source>
        <dbReference type="ARBA" id="ARBA00022833"/>
    </source>
</evidence>
<keyword evidence="2 4" id="KW-0862">Zinc</keyword>
<keyword evidence="5" id="KW-0472">Membrane</keyword>
<name>A0A3A4N7N4_ABYX5</name>
<dbReference type="InterPro" id="IPR036291">
    <property type="entry name" value="NAD(P)-bd_dom_sf"/>
</dbReference>
<keyword evidence="3" id="KW-0560">Oxidoreductase</keyword>
<dbReference type="InterPro" id="IPR020843">
    <property type="entry name" value="ER"/>
</dbReference>
<dbReference type="InterPro" id="IPR011032">
    <property type="entry name" value="GroES-like_sf"/>
</dbReference>
<dbReference type="SUPFAM" id="SSF51735">
    <property type="entry name" value="NAD(P)-binding Rossmann-fold domains"/>
    <property type="match status" value="1"/>
</dbReference>
<keyword evidence="5" id="KW-1133">Transmembrane helix</keyword>
<gene>
    <name evidence="7" type="ORF">C4520_21725</name>
</gene>
<comment type="cofactor">
    <cofactor evidence="4">
        <name>Zn(2+)</name>
        <dbReference type="ChEBI" id="CHEBI:29105"/>
    </cofactor>
</comment>
<evidence type="ECO:0000256" key="1">
    <source>
        <dbReference type="ARBA" id="ARBA00022723"/>
    </source>
</evidence>
<keyword evidence="5" id="KW-0812">Transmembrane</keyword>
<evidence type="ECO:0000256" key="4">
    <source>
        <dbReference type="RuleBase" id="RU361277"/>
    </source>
</evidence>
<dbReference type="PANTHER" id="PTHR43401">
    <property type="entry name" value="L-THREONINE 3-DEHYDROGENASE"/>
    <property type="match status" value="1"/>
</dbReference>
<dbReference type="AlphaFoldDB" id="A0A3A4N7N4"/>
<dbReference type="InterPro" id="IPR013154">
    <property type="entry name" value="ADH-like_N"/>
</dbReference>
<dbReference type="Proteomes" id="UP000265882">
    <property type="component" value="Unassembled WGS sequence"/>
</dbReference>
<dbReference type="Pfam" id="PF08240">
    <property type="entry name" value="ADH_N"/>
    <property type="match status" value="1"/>
</dbReference>
<organism evidence="7 8">
    <name type="scientific">Abyssobacteria bacterium (strain SURF_5)</name>
    <dbReference type="NCBI Taxonomy" id="2093360"/>
    <lineage>
        <taxon>Bacteria</taxon>
        <taxon>Pseudomonadati</taxon>
        <taxon>Candidatus Hydrogenedentota</taxon>
        <taxon>Candidatus Abyssobacteria</taxon>
    </lineage>
</organism>
<dbReference type="Pfam" id="PF00107">
    <property type="entry name" value="ADH_zinc_N"/>
    <property type="match status" value="1"/>
</dbReference>
<dbReference type="Gene3D" id="3.40.50.720">
    <property type="entry name" value="NAD(P)-binding Rossmann-like Domain"/>
    <property type="match status" value="1"/>
</dbReference>
<evidence type="ECO:0000256" key="3">
    <source>
        <dbReference type="ARBA" id="ARBA00023002"/>
    </source>
</evidence>
<dbReference type="Gene3D" id="3.90.180.10">
    <property type="entry name" value="Medium-chain alcohol dehydrogenases, catalytic domain"/>
    <property type="match status" value="2"/>
</dbReference>
<feature type="transmembrane region" description="Helical" evidence="5">
    <location>
        <begin position="159"/>
        <end position="180"/>
    </location>
</feature>
<dbReference type="CDD" id="cd08269">
    <property type="entry name" value="Zn_ADH9"/>
    <property type="match status" value="1"/>
</dbReference>
<dbReference type="PROSITE" id="PS00059">
    <property type="entry name" value="ADH_ZINC"/>
    <property type="match status" value="1"/>
</dbReference>
<dbReference type="GO" id="GO:0016616">
    <property type="term" value="F:oxidoreductase activity, acting on the CH-OH group of donors, NAD or NADP as acceptor"/>
    <property type="evidence" value="ECO:0007669"/>
    <property type="project" value="UniProtKB-ARBA"/>
</dbReference>
<keyword evidence="1 4" id="KW-0479">Metal-binding</keyword>
<dbReference type="SUPFAM" id="SSF50129">
    <property type="entry name" value="GroES-like"/>
    <property type="match status" value="1"/>
</dbReference>
<reference evidence="7 8" key="1">
    <citation type="journal article" date="2017" name="ISME J.">
        <title>Energy and carbon metabolisms in a deep terrestrial subsurface fluid microbial community.</title>
        <authorList>
            <person name="Momper L."/>
            <person name="Jungbluth S.P."/>
            <person name="Lee M.D."/>
            <person name="Amend J.P."/>
        </authorList>
    </citation>
    <scope>NUCLEOTIDE SEQUENCE [LARGE SCALE GENOMIC DNA]</scope>
    <source>
        <strain evidence="7">SURF_5</strain>
    </source>
</reference>